<protein>
    <submittedName>
        <fullName evidence="3">Uncharacterized protein</fullName>
    </submittedName>
</protein>
<feature type="region of interest" description="Disordered" evidence="2">
    <location>
        <begin position="163"/>
        <end position="214"/>
    </location>
</feature>
<feature type="compositionally biased region" description="Basic and acidic residues" evidence="2">
    <location>
        <begin position="266"/>
        <end position="279"/>
    </location>
</feature>
<evidence type="ECO:0000256" key="1">
    <source>
        <dbReference type="SAM" id="Coils"/>
    </source>
</evidence>
<name>A0AAN8EDE5_9EURO</name>
<evidence type="ECO:0000313" key="3">
    <source>
        <dbReference type="EMBL" id="KAK5947847.1"/>
    </source>
</evidence>
<dbReference type="EMBL" id="JAKLMC020000062">
    <property type="protein sequence ID" value="KAK5947847.1"/>
    <property type="molecule type" value="Genomic_DNA"/>
</dbReference>
<feature type="compositionally biased region" description="Basic and acidic residues" evidence="2">
    <location>
        <begin position="203"/>
        <end position="212"/>
    </location>
</feature>
<feature type="region of interest" description="Disordered" evidence="2">
    <location>
        <begin position="257"/>
        <end position="299"/>
    </location>
</feature>
<dbReference type="AlphaFoldDB" id="A0AAN8EDE5"/>
<evidence type="ECO:0000313" key="4">
    <source>
        <dbReference type="Proteomes" id="UP001316803"/>
    </source>
</evidence>
<feature type="compositionally biased region" description="Low complexity" evidence="2">
    <location>
        <begin position="288"/>
        <end position="299"/>
    </location>
</feature>
<accession>A0AAN8EDE5</accession>
<proteinExistence type="predicted"/>
<feature type="compositionally biased region" description="Basic and acidic residues" evidence="2">
    <location>
        <begin position="420"/>
        <end position="468"/>
    </location>
</feature>
<gene>
    <name evidence="3" type="ORF">OHC33_011112</name>
</gene>
<feature type="region of interest" description="Disordered" evidence="2">
    <location>
        <begin position="420"/>
        <end position="480"/>
    </location>
</feature>
<comment type="caution">
    <text evidence="3">The sequence shown here is derived from an EMBL/GenBank/DDBJ whole genome shotgun (WGS) entry which is preliminary data.</text>
</comment>
<keyword evidence="1" id="KW-0175">Coiled coil</keyword>
<dbReference type="Proteomes" id="UP001316803">
    <property type="component" value="Unassembled WGS sequence"/>
</dbReference>
<organism evidence="3 4">
    <name type="scientific">Knufia fluminis</name>
    <dbReference type="NCBI Taxonomy" id="191047"/>
    <lineage>
        <taxon>Eukaryota</taxon>
        <taxon>Fungi</taxon>
        <taxon>Dikarya</taxon>
        <taxon>Ascomycota</taxon>
        <taxon>Pezizomycotina</taxon>
        <taxon>Eurotiomycetes</taxon>
        <taxon>Chaetothyriomycetidae</taxon>
        <taxon>Chaetothyriales</taxon>
        <taxon>Trichomeriaceae</taxon>
        <taxon>Knufia</taxon>
    </lineage>
</organism>
<reference evidence="3 4" key="1">
    <citation type="submission" date="2022-12" db="EMBL/GenBank/DDBJ databases">
        <title>Genomic features and morphological characterization of a novel Knufia sp. strain isolated from spacecraft assembly facility.</title>
        <authorList>
            <person name="Teixeira M."/>
            <person name="Chander A.M."/>
            <person name="Stajich J.E."/>
            <person name="Venkateswaran K."/>
        </authorList>
    </citation>
    <scope>NUCLEOTIDE SEQUENCE [LARGE SCALE GENOMIC DNA]</scope>
    <source>
        <strain evidence="3 4">FJI-L2-BK-P2</strain>
    </source>
</reference>
<keyword evidence="4" id="KW-1185">Reference proteome</keyword>
<sequence length="498" mass="55645">MQGLNTTIETREQRLLRLKYAVQRARVQKIKEYLEAIESDLQELEDATADTNRTTQRSLLQGGASCTGATNYPPIVVNNVPVELPAASKSEIAYDPISHSLVCEQLPRQLALLSTFEAAPSCSCGLPLHGKSPRNRNESVSLAVPPNSPYVQPAGDSVFRDDTDEQGACAPDCPPLLSHEQKPTDNNNGPTVTRLCNIEDSSEPDHGQHNDELPQPELYGEQAAERFQVGKQDQNIAGAHLDTDYIVFATWQPEFSFADTPNNSPEKADADLTEQKHDQSQSNNATRASSVSSYSSADSDLHSLQMMQQQQEPNATIFPTEATKRAYARGSSDVFYNAHIRYERKVDKDILLQADDFFSERMARQQFLNERLYMQGVLPGLPWSLNEREGMRSWNELQRNNPTRTSCRLRGLSWTRKREEDKYDSSERRGRDRTSRSKSRDSVKRVAEAEREDSEDRAVASINEKKDSSVYTGGALPPDIAGEIADCEEAIAKMKGSD</sequence>
<evidence type="ECO:0000256" key="2">
    <source>
        <dbReference type="SAM" id="MobiDB-lite"/>
    </source>
</evidence>
<feature type="coiled-coil region" evidence="1">
    <location>
        <begin position="27"/>
        <end position="54"/>
    </location>
</feature>